<proteinExistence type="predicted"/>
<keyword evidence="11" id="KW-1185">Reference proteome</keyword>
<evidence type="ECO:0000256" key="8">
    <source>
        <dbReference type="SAM" id="Phobius"/>
    </source>
</evidence>
<accession>A0A482WQP5</accession>
<keyword evidence="5" id="KW-1015">Disulfide bond</keyword>
<dbReference type="Pfam" id="PF22777">
    <property type="entry name" value="VKGC_lumenal_dom"/>
    <property type="match status" value="1"/>
</dbReference>
<evidence type="ECO:0000313" key="10">
    <source>
        <dbReference type="EMBL" id="RZF35606.1"/>
    </source>
</evidence>
<feature type="domain" description="HTTM-like" evidence="9">
    <location>
        <begin position="65"/>
        <end position="323"/>
    </location>
</feature>
<feature type="compositionally biased region" description="Basic residues" evidence="7">
    <location>
        <begin position="8"/>
        <end position="19"/>
    </location>
</feature>
<feature type="transmembrane region" description="Helical" evidence="8">
    <location>
        <begin position="300"/>
        <end position="319"/>
    </location>
</feature>
<dbReference type="InterPro" id="IPR011020">
    <property type="entry name" value="HTTM-like"/>
</dbReference>
<feature type="transmembrane region" description="Helical" evidence="8">
    <location>
        <begin position="202"/>
        <end position="222"/>
    </location>
</feature>
<evidence type="ECO:0000256" key="2">
    <source>
        <dbReference type="ARBA" id="ARBA00022692"/>
    </source>
</evidence>
<feature type="transmembrane region" description="Helical" evidence="8">
    <location>
        <begin position="124"/>
        <end position="157"/>
    </location>
</feature>
<dbReference type="InterPro" id="IPR053935">
    <property type="entry name" value="VKGC_lumenal_dom"/>
</dbReference>
<feature type="transmembrane region" description="Helical" evidence="8">
    <location>
        <begin position="358"/>
        <end position="375"/>
    </location>
</feature>
<dbReference type="InterPro" id="IPR053934">
    <property type="entry name" value="HTTM_dom"/>
</dbReference>
<dbReference type="AlphaFoldDB" id="A0A482WQP5"/>
<evidence type="ECO:0000256" key="3">
    <source>
        <dbReference type="ARBA" id="ARBA00022989"/>
    </source>
</evidence>
<dbReference type="PANTHER" id="PTHR12639:SF6">
    <property type="entry name" value="VITAMIN K-DEPENDENT GAMMA-CARBOXYLASE"/>
    <property type="match status" value="1"/>
</dbReference>
<organism evidence="10 11">
    <name type="scientific">Laodelphax striatellus</name>
    <name type="common">Small brown planthopper</name>
    <name type="synonym">Delphax striatella</name>
    <dbReference type="NCBI Taxonomy" id="195883"/>
    <lineage>
        <taxon>Eukaryota</taxon>
        <taxon>Metazoa</taxon>
        <taxon>Ecdysozoa</taxon>
        <taxon>Arthropoda</taxon>
        <taxon>Hexapoda</taxon>
        <taxon>Insecta</taxon>
        <taxon>Pterygota</taxon>
        <taxon>Neoptera</taxon>
        <taxon>Paraneoptera</taxon>
        <taxon>Hemiptera</taxon>
        <taxon>Auchenorrhyncha</taxon>
        <taxon>Fulgoroidea</taxon>
        <taxon>Delphacidae</taxon>
        <taxon>Criomorphinae</taxon>
        <taxon>Laodelphax</taxon>
    </lineage>
</organism>
<keyword evidence="3 8" id="KW-1133">Transmembrane helix</keyword>
<keyword evidence="4 8" id="KW-0472">Membrane</keyword>
<dbReference type="OrthoDB" id="206689at2759"/>
<dbReference type="GO" id="GO:0012505">
    <property type="term" value="C:endomembrane system"/>
    <property type="evidence" value="ECO:0007669"/>
    <property type="project" value="UniProtKB-SubCell"/>
</dbReference>
<feature type="transmembrane region" description="Helical" evidence="8">
    <location>
        <begin position="261"/>
        <end position="280"/>
    </location>
</feature>
<feature type="transmembrane region" description="Helical" evidence="8">
    <location>
        <begin position="234"/>
        <end position="254"/>
    </location>
</feature>
<evidence type="ECO:0000313" key="11">
    <source>
        <dbReference type="Proteomes" id="UP000291343"/>
    </source>
</evidence>
<dbReference type="FunCoup" id="A0A482WQP5">
    <property type="interactions" value="149"/>
</dbReference>
<dbReference type="GO" id="GO:0019842">
    <property type="term" value="F:vitamin binding"/>
    <property type="evidence" value="ECO:0007669"/>
    <property type="project" value="TreeGrafter"/>
</dbReference>
<gene>
    <name evidence="10" type="ORF">LSTR_LSTR005134</name>
</gene>
<feature type="region of interest" description="Disordered" evidence="7">
    <location>
        <begin position="1"/>
        <end position="32"/>
    </location>
</feature>
<dbReference type="EMBL" id="QKKF02028001">
    <property type="protein sequence ID" value="RZF35606.1"/>
    <property type="molecule type" value="Genomic_DNA"/>
</dbReference>
<comment type="caution">
    <text evidence="10">The sequence shown here is derived from an EMBL/GenBank/DDBJ whole genome shotgun (WGS) entry which is preliminary data.</text>
</comment>
<evidence type="ECO:0000256" key="1">
    <source>
        <dbReference type="ARBA" id="ARBA00004127"/>
    </source>
</evidence>
<dbReference type="Pfam" id="PF05090">
    <property type="entry name" value="HTTM"/>
    <property type="match status" value="1"/>
</dbReference>
<keyword evidence="2 8" id="KW-0812">Transmembrane</keyword>
<evidence type="ECO:0000256" key="6">
    <source>
        <dbReference type="ARBA" id="ARBA00023239"/>
    </source>
</evidence>
<dbReference type="InterPro" id="IPR007782">
    <property type="entry name" value="VKG_COase"/>
</dbReference>
<sequence>MDPGNSVVRRRKPQKANIKHKSDDEQDSNSKRTAANLAWDEWIEINCGFHPRDLKSLDKLTALFYRPCDATSLSAVRVLFGIVMLIDTLEERGFTEAERLWGDPKECRFPLFNFLRPLPLKWMYFLYTIMSFGAIGISFGAYYRFSCLLLTLPYWYILLLNKSVWNNHSYLYGLLCFLMTCSSASNVWSFDRLIRKKKYDDTVPLWNYSILRFQLFALYFFAGLKKMNRDWLSGYSMMELSTHWVFSPFTLWMSIENVDHLVVHIIGFLLDLTGGFLIFFDQTRPIAFLFLSLFHLMNSRLFHIGMFPYMCLVTMPLFCRMDWPKQMLKFVNACVHNKEIKTSEVPDKMMKIGLRERFISLTLIFYMCLQCFMPYSHFVTKGYNNWTNGLYGYSWDMMVHTWIRHRIVLKDVDRTSGQEPITKQQNYNNQNILSQAWVKTDRWTTHADMLLQYAHCIERNIVDEHPNMKNISVHVDVWYSLNGRFQQRMFDPRVDLLRADWSPFEKVEFLLPLLSDLTHWRRKIMDIREEIWKWSNRSDALFVADFPGMSMESYMNGELRNVSLTALEGVIVLE</sequence>
<dbReference type="GO" id="GO:0008488">
    <property type="term" value="F:gamma-glutamyl carboxylase activity"/>
    <property type="evidence" value="ECO:0007669"/>
    <property type="project" value="InterPro"/>
</dbReference>
<protein>
    <recommendedName>
        <fullName evidence="9">HTTM-like domain-containing protein</fullName>
    </recommendedName>
</protein>
<evidence type="ECO:0000256" key="7">
    <source>
        <dbReference type="SAM" id="MobiDB-lite"/>
    </source>
</evidence>
<evidence type="ECO:0000256" key="5">
    <source>
        <dbReference type="ARBA" id="ARBA00023157"/>
    </source>
</evidence>
<feature type="transmembrane region" description="Helical" evidence="8">
    <location>
        <begin position="169"/>
        <end position="190"/>
    </location>
</feature>
<dbReference type="InParanoid" id="A0A482WQP5"/>
<dbReference type="PANTHER" id="PTHR12639">
    <property type="entry name" value="VITAMIN K-DEPENDENT GAMMA-CARBOXYLASE"/>
    <property type="match status" value="1"/>
</dbReference>
<name>A0A482WQP5_LAOST</name>
<evidence type="ECO:0000259" key="9">
    <source>
        <dbReference type="SMART" id="SM00752"/>
    </source>
</evidence>
<dbReference type="STRING" id="195883.A0A482WQP5"/>
<reference evidence="10 11" key="1">
    <citation type="journal article" date="2017" name="Gigascience">
        <title>Genome sequence of the small brown planthopper, Laodelphax striatellus.</title>
        <authorList>
            <person name="Zhu J."/>
            <person name="Jiang F."/>
            <person name="Wang X."/>
            <person name="Yang P."/>
            <person name="Bao Y."/>
            <person name="Zhao W."/>
            <person name="Wang W."/>
            <person name="Lu H."/>
            <person name="Wang Q."/>
            <person name="Cui N."/>
            <person name="Li J."/>
            <person name="Chen X."/>
            <person name="Luo L."/>
            <person name="Yu J."/>
            <person name="Kang L."/>
            <person name="Cui F."/>
        </authorList>
    </citation>
    <scope>NUCLEOTIDE SEQUENCE [LARGE SCALE GENOMIC DNA]</scope>
    <source>
        <strain evidence="10">Lst14</strain>
    </source>
</reference>
<evidence type="ECO:0000256" key="4">
    <source>
        <dbReference type="ARBA" id="ARBA00023136"/>
    </source>
</evidence>
<comment type="subcellular location">
    <subcellularLocation>
        <location evidence="1">Endomembrane system</location>
        <topology evidence="1">Multi-pass membrane protein</topology>
    </subcellularLocation>
</comment>
<dbReference type="Proteomes" id="UP000291343">
    <property type="component" value="Unassembled WGS sequence"/>
</dbReference>
<dbReference type="SMART" id="SM00752">
    <property type="entry name" value="HTTM"/>
    <property type="match status" value="1"/>
</dbReference>
<keyword evidence="6" id="KW-0456">Lyase</keyword>